<feature type="chain" id="PRO_5012222146" description="Secreted protein" evidence="1">
    <location>
        <begin position="16"/>
        <end position="81"/>
    </location>
</feature>
<gene>
    <name evidence="2" type="ORF">ARMOST_20493</name>
</gene>
<proteinExistence type="predicted"/>
<reference evidence="3" key="1">
    <citation type="journal article" date="2017" name="Nat. Ecol. Evol.">
        <title>Genome expansion and lineage-specific genetic innovations in the forest pathogenic fungi Armillaria.</title>
        <authorList>
            <person name="Sipos G."/>
            <person name="Prasanna A.N."/>
            <person name="Walter M.C."/>
            <person name="O'Connor E."/>
            <person name="Balint B."/>
            <person name="Krizsan K."/>
            <person name="Kiss B."/>
            <person name="Hess J."/>
            <person name="Varga T."/>
            <person name="Slot J."/>
            <person name="Riley R."/>
            <person name="Boka B."/>
            <person name="Rigling D."/>
            <person name="Barry K."/>
            <person name="Lee J."/>
            <person name="Mihaltcheva S."/>
            <person name="LaButti K."/>
            <person name="Lipzen A."/>
            <person name="Waldron R."/>
            <person name="Moloney N.M."/>
            <person name="Sperisen C."/>
            <person name="Kredics L."/>
            <person name="Vagvoelgyi C."/>
            <person name="Patrignani A."/>
            <person name="Fitzpatrick D."/>
            <person name="Nagy I."/>
            <person name="Doyle S."/>
            <person name="Anderson J.B."/>
            <person name="Grigoriev I.V."/>
            <person name="Gueldener U."/>
            <person name="Muensterkoetter M."/>
            <person name="Nagy L.G."/>
        </authorList>
    </citation>
    <scope>NUCLEOTIDE SEQUENCE [LARGE SCALE GENOMIC DNA]</scope>
    <source>
        <strain evidence="3">C18/9</strain>
    </source>
</reference>
<evidence type="ECO:0008006" key="4">
    <source>
        <dbReference type="Google" id="ProtNLM"/>
    </source>
</evidence>
<keyword evidence="3" id="KW-1185">Reference proteome</keyword>
<feature type="signal peptide" evidence="1">
    <location>
        <begin position="1"/>
        <end position="15"/>
    </location>
</feature>
<dbReference type="Proteomes" id="UP000219338">
    <property type="component" value="Unassembled WGS sequence"/>
</dbReference>
<evidence type="ECO:0000256" key="1">
    <source>
        <dbReference type="SAM" id="SignalP"/>
    </source>
</evidence>
<accession>A0A284S7H3</accession>
<evidence type="ECO:0000313" key="3">
    <source>
        <dbReference type="Proteomes" id="UP000219338"/>
    </source>
</evidence>
<sequence>MIRHILESLLPFLLCTLIRDPLVFRRKSASREVVYPFLTQNHFTYYSVDTLTPVYLSKFVPILTANSRWICLQCSGTLGAN</sequence>
<name>A0A284S7H3_ARMOS</name>
<keyword evidence="1" id="KW-0732">Signal</keyword>
<dbReference type="EMBL" id="FUEG01000039">
    <property type="protein sequence ID" value="SJL16957.1"/>
    <property type="molecule type" value="Genomic_DNA"/>
</dbReference>
<organism evidence="2 3">
    <name type="scientific">Armillaria ostoyae</name>
    <name type="common">Armillaria root rot fungus</name>
    <dbReference type="NCBI Taxonomy" id="47428"/>
    <lineage>
        <taxon>Eukaryota</taxon>
        <taxon>Fungi</taxon>
        <taxon>Dikarya</taxon>
        <taxon>Basidiomycota</taxon>
        <taxon>Agaricomycotina</taxon>
        <taxon>Agaricomycetes</taxon>
        <taxon>Agaricomycetidae</taxon>
        <taxon>Agaricales</taxon>
        <taxon>Marasmiineae</taxon>
        <taxon>Physalacriaceae</taxon>
        <taxon>Armillaria</taxon>
    </lineage>
</organism>
<protein>
    <recommendedName>
        <fullName evidence="4">Secreted protein</fullName>
    </recommendedName>
</protein>
<evidence type="ECO:0000313" key="2">
    <source>
        <dbReference type="EMBL" id="SJL16957.1"/>
    </source>
</evidence>
<dbReference type="AlphaFoldDB" id="A0A284S7H3"/>